<feature type="compositionally biased region" description="Polar residues" evidence="1">
    <location>
        <begin position="1"/>
        <end position="11"/>
    </location>
</feature>
<reference evidence="2" key="2">
    <citation type="submission" date="2022-06" db="UniProtKB">
        <authorList>
            <consortium name="EnsemblMetazoa"/>
        </authorList>
    </citation>
    <scope>IDENTIFICATION</scope>
    <source>
        <strain evidence="2">DF5081</strain>
    </source>
</reference>
<feature type="region of interest" description="Disordered" evidence="1">
    <location>
        <begin position="1"/>
        <end position="22"/>
    </location>
</feature>
<evidence type="ECO:0000256" key="1">
    <source>
        <dbReference type="SAM" id="MobiDB-lite"/>
    </source>
</evidence>
<dbReference type="AlphaFoldDB" id="A0A8R1I7V1"/>
<name>A0A8R1I7V1_CAEJA</name>
<keyword evidence="3" id="KW-1185">Reference proteome</keyword>
<dbReference type="EnsemblMetazoa" id="CJA28095.1">
    <property type="protein sequence ID" value="CJA28095.1"/>
    <property type="gene ID" value="WBGene00183669"/>
</dbReference>
<evidence type="ECO:0000313" key="2">
    <source>
        <dbReference type="EnsemblMetazoa" id="CJA28095.1"/>
    </source>
</evidence>
<accession>A0A8R1I7V1</accession>
<dbReference type="Proteomes" id="UP000005237">
    <property type="component" value="Unassembled WGS sequence"/>
</dbReference>
<sequence length="77" mass="8724">MAHLRQSSIVESNRIESNRENKFDSLARSGTHFEKTSSSKLFPPGFQIQSVDRRARNRTRTVFNVECAATDADHTGK</sequence>
<evidence type="ECO:0000313" key="3">
    <source>
        <dbReference type="Proteomes" id="UP000005237"/>
    </source>
</evidence>
<feature type="compositionally biased region" description="Basic and acidic residues" evidence="1">
    <location>
        <begin position="13"/>
        <end position="22"/>
    </location>
</feature>
<protein>
    <submittedName>
        <fullName evidence="2">Uncharacterized protein</fullName>
    </submittedName>
</protein>
<proteinExistence type="predicted"/>
<reference evidence="3" key="1">
    <citation type="submission" date="2010-08" db="EMBL/GenBank/DDBJ databases">
        <authorList>
            <consortium name="Caenorhabditis japonica Sequencing Consortium"/>
            <person name="Wilson R.K."/>
        </authorList>
    </citation>
    <scope>NUCLEOTIDE SEQUENCE [LARGE SCALE GENOMIC DNA]</scope>
    <source>
        <strain evidence="3">DF5081</strain>
    </source>
</reference>
<organism evidence="2 3">
    <name type="scientific">Caenorhabditis japonica</name>
    <dbReference type="NCBI Taxonomy" id="281687"/>
    <lineage>
        <taxon>Eukaryota</taxon>
        <taxon>Metazoa</taxon>
        <taxon>Ecdysozoa</taxon>
        <taxon>Nematoda</taxon>
        <taxon>Chromadorea</taxon>
        <taxon>Rhabditida</taxon>
        <taxon>Rhabditina</taxon>
        <taxon>Rhabditomorpha</taxon>
        <taxon>Rhabditoidea</taxon>
        <taxon>Rhabditidae</taxon>
        <taxon>Peloderinae</taxon>
        <taxon>Caenorhabditis</taxon>
    </lineage>
</organism>